<name>A0A6P4YIB7_BRABE</name>
<evidence type="ECO:0000256" key="4">
    <source>
        <dbReference type="ARBA" id="ARBA00022989"/>
    </source>
</evidence>
<feature type="transmembrane region" description="Helical" evidence="8">
    <location>
        <begin position="369"/>
        <end position="388"/>
    </location>
</feature>
<evidence type="ECO:0000256" key="3">
    <source>
        <dbReference type="ARBA" id="ARBA00022737"/>
    </source>
</evidence>
<keyword evidence="10" id="KW-1185">Reference proteome</keyword>
<dbReference type="AlphaFoldDB" id="A0A6P4YIB7"/>
<feature type="domain" description="EXPERA" evidence="9">
    <location>
        <begin position="250"/>
        <end position="384"/>
    </location>
</feature>
<dbReference type="RefSeq" id="XP_019624173.1">
    <property type="nucleotide sequence ID" value="XM_019768614.1"/>
</dbReference>
<accession>A0A6P4YIB7</accession>
<dbReference type="Pfam" id="PF26083">
    <property type="entry name" value="TM_Tm6sf2"/>
    <property type="match status" value="1"/>
</dbReference>
<proteinExistence type="inferred from homology"/>
<feature type="domain" description="EXPERA" evidence="9">
    <location>
        <begin position="95"/>
        <end position="220"/>
    </location>
</feature>
<comment type="subcellular location">
    <subcellularLocation>
        <location evidence="1">Endomembrane system</location>
        <topology evidence="1">Multi-pass membrane protein</topology>
    </subcellularLocation>
</comment>
<feature type="transmembrane region" description="Helical" evidence="8">
    <location>
        <begin position="299"/>
        <end position="319"/>
    </location>
</feature>
<dbReference type="InterPro" id="IPR047195">
    <property type="entry name" value="TM6SF1-like"/>
</dbReference>
<evidence type="ECO:0000256" key="8">
    <source>
        <dbReference type="SAM" id="Phobius"/>
    </source>
</evidence>
<dbReference type="Proteomes" id="UP000515135">
    <property type="component" value="Unplaced"/>
</dbReference>
<feature type="transmembrane region" description="Helical" evidence="8">
    <location>
        <begin position="252"/>
        <end position="273"/>
    </location>
</feature>
<dbReference type="KEGG" id="bbel:109469862"/>
<dbReference type="GO" id="GO:0012505">
    <property type="term" value="C:endomembrane system"/>
    <property type="evidence" value="ECO:0007669"/>
    <property type="project" value="UniProtKB-SubCell"/>
</dbReference>
<feature type="transmembrane region" description="Helical" evidence="8">
    <location>
        <begin position="67"/>
        <end position="88"/>
    </location>
</feature>
<reference evidence="11" key="1">
    <citation type="submission" date="2025-08" db="UniProtKB">
        <authorList>
            <consortium name="RefSeq"/>
        </authorList>
    </citation>
    <scope>IDENTIFICATION</scope>
    <source>
        <tissue evidence="11">Gonad</tissue>
    </source>
</reference>
<dbReference type="CDD" id="cd21106">
    <property type="entry name" value="TM6SF1-like"/>
    <property type="match status" value="1"/>
</dbReference>
<feature type="transmembrane region" description="Helical" evidence="8">
    <location>
        <begin position="36"/>
        <end position="55"/>
    </location>
</feature>
<evidence type="ECO:0000256" key="7">
    <source>
        <dbReference type="PROSITE-ProRule" id="PRU01087"/>
    </source>
</evidence>
<evidence type="ECO:0000259" key="9">
    <source>
        <dbReference type="PROSITE" id="PS51751"/>
    </source>
</evidence>
<evidence type="ECO:0000256" key="1">
    <source>
        <dbReference type="ARBA" id="ARBA00004127"/>
    </source>
</evidence>
<dbReference type="PROSITE" id="PS51751">
    <property type="entry name" value="EXPERA"/>
    <property type="match status" value="2"/>
</dbReference>
<organism evidence="10 11">
    <name type="scientific">Branchiostoma belcheri</name>
    <name type="common">Amphioxus</name>
    <dbReference type="NCBI Taxonomy" id="7741"/>
    <lineage>
        <taxon>Eukaryota</taxon>
        <taxon>Metazoa</taxon>
        <taxon>Chordata</taxon>
        <taxon>Cephalochordata</taxon>
        <taxon>Leptocardii</taxon>
        <taxon>Amphioxiformes</taxon>
        <taxon>Branchiostomatidae</taxon>
        <taxon>Branchiostoma</taxon>
    </lineage>
</organism>
<evidence type="ECO:0000256" key="5">
    <source>
        <dbReference type="ARBA" id="ARBA00023136"/>
    </source>
</evidence>
<dbReference type="PANTHER" id="PTHR14568">
    <property type="entry name" value="TRANSMEMBRANE SUPERFAMILY 6 MEMBER 1/2"/>
    <property type="match status" value="1"/>
</dbReference>
<keyword evidence="5 7" id="KW-0472">Membrane</keyword>
<feature type="transmembrane region" description="Helical" evidence="8">
    <location>
        <begin position="331"/>
        <end position="349"/>
    </location>
</feature>
<dbReference type="GeneID" id="109469862"/>
<keyword evidence="3" id="KW-0677">Repeat</keyword>
<feature type="transmembrane region" description="Helical" evidence="8">
    <location>
        <begin position="146"/>
        <end position="167"/>
    </location>
</feature>
<evidence type="ECO:0000313" key="11">
    <source>
        <dbReference type="RefSeq" id="XP_019624173.1"/>
    </source>
</evidence>
<dbReference type="PANTHER" id="PTHR14568:SF8">
    <property type="entry name" value="EXPERA DOMAIN-CONTAINING PROTEIN"/>
    <property type="match status" value="1"/>
</dbReference>
<dbReference type="GO" id="GO:0016020">
    <property type="term" value="C:membrane"/>
    <property type="evidence" value="ECO:0007669"/>
    <property type="project" value="UniProtKB-UniRule"/>
</dbReference>
<evidence type="ECO:0000256" key="6">
    <source>
        <dbReference type="ARBA" id="ARBA00034760"/>
    </source>
</evidence>
<dbReference type="InterPro" id="IPR033118">
    <property type="entry name" value="EXPERA"/>
</dbReference>
<keyword evidence="2 7" id="KW-0812">Transmembrane</keyword>
<keyword evidence="4 7" id="KW-1133">Transmembrane helix</keyword>
<feature type="transmembrane region" description="Helical" evidence="8">
    <location>
        <begin position="100"/>
        <end position="126"/>
    </location>
</feature>
<protein>
    <submittedName>
        <fullName evidence="11">Transmembrane 6 superfamily member 1-like isoform X1</fullName>
    </submittedName>
</protein>
<gene>
    <name evidence="11" type="primary">LOC109469862</name>
</gene>
<sequence length="415" mass="46551">MVAVLGRRHVLIYFPGALQTFLSPTDSSQKPPAMSMSSATGVFLISLLSIPILWLVNHSGLIGGNPWGILAAGYASLAGIPALAYFVIRDKRVKKDPWFYVFTTFAFSSVVDLVLCLEMDGMISGFTEFYMKEGEPYLGTAYGIMISYWDATAHYSMYLMMVAAIAWNEQYREVGLYWVGSLLHSMIVFMPGTFIGKFANEIRPAILLNIPYVVVPVVAGVKYLQSRQDSQALSKEVKKVQGTSLLKRPLDVLLMLFLLVSIGISVIRGLAVLDCPWEVTKTYTKEYEPYLEDRTAYPVIQMLVYLFYFVPYYLAAMYGLVQPGCVWMPDWALLFAGAAAQAQFSHIGSSFHGRTRFTRRVPEATSMEFWVINLLLAIVPQILAYRCVKYPSFFARGKSQIMNGVKESPSKKKDS</sequence>
<dbReference type="InterPro" id="IPR059044">
    <property type="entry name" value="TM_Tm6sf1/2"/>
</dbReference>
<feature type="transmembrane region" description="Helical" evidence="8">
    <location>
        <begin position="174"/>
        <end position="194"/>
    </location>
</feature>
<comment type="similarity">
    <text evidence="6">Belongs to the TM6SF family.</text>
</comment>
<evidence type="ECO:0000256" key="2">
    <source>
        <dbReference type="ARBA" id="ARBA00022692"/>
    </source>
</evidence>
<dbReference type="OrthoDB" id="8181520at2759"/>
<evidence type="ECO:0000313" key="10">
    <source>
        <dbReference type="Proteomes" id="UP000515135"/>
    </source>
</evidence>